<feature type="domain" description="Ice-binding protein C-terminal" evidence="4">
    <location>
        <begin position="49"/>
        <end position="74"/>
    </location>
</feature>
<name>A0A6G6Y754_9SPHN</name>
<gene>
    <name evidence="5" type="ORF">G5C33_13425</name>
</gene>
<evidence type="ECO:0000259" key="4">
    <source>
        <dbReference type="Pfam" id="PF07589"/>
    </source>
</evidence>
<organism evidence="5 6">
    <name type="scientific">Stakelama tenebrarum</name>
    <dbReference type="NCBI Taxonomy" id="2711215"/>
    <lineage>
        <taxon>Bacteria</taxon>
        <taxon>Pseudomonadati</taxon>
        <taxon>Pseudomonadota</taxon>
        <taxon>Alphaproteobacteria</taxon>
        <taxon>Sphingomonadales</taxon>
        <taxon>Sphingomonadaceae</taxon>
        <taxon>Stakelama</taxon>
    </lineage>
</organism>
<feature type="compositionally biased region" description="Gly residues" evidence="1">
    <location>
        <begin position="34"/>
        <end position="46"/>
    </location>
</feature>
<evidence type="ECO:0000313" key="6">
    <source>
        <dbReference type="Proteomes" id="UP000501568"/>
    </source>
</evidence>
<evidence type="ECO:0000313" key="5">
    <source>
        <dbReference type="EMBL" id="QIG80681.1"/>
    </source>
</evidence>
<evidence type="ECO:0000256" key="2">
    <source>
        <dbReference type="SAM" id="Phobius"/>
    </source>
</evidence>
<dbReference type="InterPro" id="IPR013424">
    <property type="entry name" value="Ice-binding_C"/>
</dbReference>
<protein>
    <submittedName>
        <fullName evidence="5">PEP-CTERM sorting domain-containing protein</fullName>
    </submittedName>
</protein>
<reference evidence="5 6" key="1">
    <citation type="submission" date="2020-02" db="EMBL/GenBank/DDBJ databases">
        <authorList>
            <person name="Zheng R.K."/>
            <person name="Sun C.M."/>
        </authorList>
    </citation>
    <scope>NUCLEOTIDE SEQUENCE [LARGE SCALE GENOMIC DNA]</scope>
    <source>
        <strain evidence="6">zrk23</strain>
    </source>
</reference>
<keyword evidence="6" id="KW-1185">Reference proteome</keyword>
<feature type="signal peptide" evidence="3">
    <location>
        <begin position="1"/>
        <end position="24"/>
    </location>
</feature>
<feature type="transmembrane region" description="Helical" evidence="2">
    <location>
        <begin position="54"/>
        <end position="72"/>
    </location>
</feature>
<sequence length="77" mass="7393">MRHILNLSAAAVLATMAMPGIAQANDTPPPSSTPGGGGQGGHGGGSPTSVPEPGTLGLLGGGIVAVAIARRARRKKG</sequence>
<feature type="region of interest" description="Disordered" evidence="1">
    <location>
        <begin position="21"/>
        <end position="56"/>
    </location>
</feature>
<dbReference type="Pfam" id="PF07589">
    <property type="entry name" value="PEP-CTERM"/>
    <property type="match status" value="1"/>
</dbReference>
<dbReference type="Proteomes" id="UP000501568">
    <property type="component" value="Chromosome"/>
</dbReference>
<accession>A0A6G6Y754</accession>
<keyword evidence="2" id="KW-0472">Membrane</keyword>
<keyword evidence="2" id="KW-0812">Transmembrane</keyword>
<feature type="chain" id="PRO_5026291341" evidence="3">
    <location>
        <begin position="25"/>
        <end position="77"/>
    </location>
</feature>
<proteinExistence type="predicted"/>
<dbReference type="EMBL" id="CP049109">
    <property type="protein sequence ID" value="QIG80681.1"/>
    <property type="molecule type" value="Genomic_DNA"/>
</dbReference>
<keyword evidence="2" id="KW-1133">Transmembrane helix</keyword>
<dbReference type="RefSeq" id="WP_165327689.1">
    <property type="nucleotide sequence ID" value="NZ_CP049109.1"/>
</dbReference>
<dbReference type="AlphaFoldDB" id="A0A6G6Y754"/>
<evidence type="ECO:0000256" key="1">
    <source>
        <dbReference type="SAM" id="MobiDB-lite"/>
    </source>
</evidence>
<evidence type="ECO:0000256" key="3">
    <source>
        <dbReference type="SAM" id="SignalP"/>
    </source>
</evidence>
<keyword evidence="3" id="KW-0732">Signal</keyword>
<dbReference type="NCBIfam" id="TIGR02595">
    <property type="entry name" value="PEP_CTERM"/>
    <property type="match status" value="1"/>
</dbReference>
<dbReference type="KEGG" id="spzr:G5C33_13425"/>